<dbReference type="GO" id="GO:0016589">
    <property type="term" value="C:NURF complex"/>
    <property type="evidence" value="ECO:0007669"/>
    <property type="project" value="InterPro"/>
</dbReference>
<feature type="compositionally biased region" description="Basic residues" evidence="12">
    <location>
        <begin position="69"/>
        <end position="91"/>
    </location>
</feature>
<feature type="compositionally biased region" description="Basic and acidic residues" evidence="12">
    <location>
        <begin position="1326"/>
        <end position="1350"/>
    </location>
</feature>
<dbReference type="PROSITE" id="PS01359">
    <property type="entry name" value="ZF_PHD_1"/>
    <property type="match status" value="1"/>
</dbReference>
<dbReference type="STRING" id="195883.A0A482XAG1"/>
<comment type="caution">
    <text evidence="16">The sequence shown here is derived from an EMBL/GenBank/DDBJ whole genome shotgun (WGS) entry which is preliminary data.</text>
</comment>
<feature type="domain" description="Bromo" evidence="13">
    <location>
        <begin position="2736"/>
        <end position="2806"/>
    </location>
</feature>
<feature type="region of interest" description="Disordered" evidence="12">
    <location>
        <begin position="1675"/>
        <end position="1699"/>
    </location>
</feature>
<dbReference type="PROSITE" id="PS50827">
    <property type="entry name" value="DDT"/>
    <property type="match status" value="1"/>
</dbReference>
<evidence type="ECO:0000256" key="3">
    <source>
        <dbReference type="ARBA" id="ARBA00022771"/>
    </source>
</evidence>
<dbReference type="InterPro" id="IPR036427">
    <property type="entry name" value="Bromodomain-like_sf"/>
</dbReference>
<dbReference type="InParanoid" id="A0A482XAG1"/>
<gene>
    <name evidence="16" type="ORF">LSTR_LSTR001464</name>
</gene>
<proteinExistence type="predicted"/>
<dbReference type="Pfam" id="PF00439">
    <property type="entry name" value="Bromodomain"/>
    <property type="match status" value="1"/>
</dbReference>
<dbReference type="PANTHER" id="PTHR45975">
    <property type="entry name" value="NUCLEOSOME-REMODELING FACTOR SUBUNIT BPTF"/>
    <property type="match status" value="1"/>
</dbReference>
<feature type="domain" description="DDT" evidence="15">
    <location>
        <begin position="198"/>
        <end position="258"/>
    </location>
</feature>
<feature type="compositionally biased region" description="Polar residues" evidence="12">
    <location>
        <begin position="1282"/>
        <end position="1296"/>
    </location>
</feature>
<evidence type="ECO:0000256" key="10">
    <source>
        <dbReference type="PROSITE-ProRule" id="PRU00146"/>
    </source>
</evidence>
<dbReference type="SMR" id="A0A482XAG1"/>
<keyword evidence="11" id="KW-0175">Coiled coil</keyword>
<dbReference type="InterPro" id="IPR011011">
    <property type="entry name" value="Znf_FYVE_PHD"/>
</dbReference>
<feature type="domain" description="PHD-type" evidence="14">
    <location>
        <begin position="2602"/>
        <end position="2653"/>
    </location>
</feature>
<reference evidence="16 17" key="1">
    <citation type="journal article" date="2017" name="Gigascience">
        <title>Genome sequence of the small brown planthopper, Laodelphax striatellus.</title>
        <authorList>
            <person name="Zhu J."/>
            <person name="Jiang F."/>
            <person name="Wang X."/>
            <person name="Yang P."/>
            <person name="Bao Y."/>
            <person name="Zhao W."/>
            <person name="Wang W."/>
            <person name="Lu H."/>
            <person name="Wang Q."/>
            <person name="Cui N."/>
            <person name="Li J."/>
            <person name="Chen X."/>
            <person name="Luo L."/>
            <person name="Yu J."/>
            <person name="Kang L."/>
            <person name="Cui F."/>
        </authorList>
    </citation>
    <scope>NUCLEOTIDE SEQUENCE [LARGE SCALE GENOMIC DNA]</scope>
    <source>
        <strain evidence="16">Lst14</strain>
    </source>
</reference>
<evidence type="ECO:0000259" key="14">
    <source>
        <dbReference type="PROSITE" id="PS50016"/>
    </source>
</evidence>
<dbReference type="EMBL" id="QKKF02014716">
    <property type="protein sequence ID" value="RZF42669.1"/>
    <property type="molecule type" value="Genomic_DNA"/>
</dbReference>
<evidence type="ECO:0000259" key="15">
    <source>
        <dbReference type="PROSITE" id="PS50827"/>
    </source>
</evidence>
<dbReference type="InterPro" id="IPR018359">
    <property type="entry name" value="Bromodomain_CS"/>
</dbReference>
<evidence type="ECO:0000256" key="2">
    <source>
        <dbReference type="ARBA" id="ARBA00022723"/>
    </source>
</evidence>
<feature type="region of interest" description="Disordered" evidence="12">
    <location>
        <begin position="1266"/>
        <end position="1358"/>
    </location>
</feature>
<dbReference type="GO" id="GO:0000978">
    <property type="term" value="F:RNA polymerase II cis-regulatory region sequence-specific DNA binding"/>
    <property type="evidence" value="ECO:0007669"/>
    <property type="project" value="TreeGrafter"/>
</dbReference>
<dbReference type="InterPro" id="IPR019787">
    <property type="entry name" value="Znf_PHD-finger"/>
</dbReference>
<evidence type="ECO:0000256" key="11">
    <source>
        <dbReference type="SAM" id="Coils"/>
    </source>
</evidence>
<keyword evidence="4" id="KW-0862">Zinc</keyword>
<feature type="compositionally biased region" description="Low complexity" evidence="12">
    <location>
        <begin position="2428"/>
        <end position="2439"/>
    </location>
</feature>
<dbReference type="PANTHER" id="PTHR45975:SF2">
    <property type="entry name" value="NUCLEOSOME-REMODELING FACTOR SUBUNIT BPTF"/>
    <property type="match status" value="1"/>
</dbReference>
<dbReference type="Gene3D" id="1.20.920.10">
    <property type="entry name" value="Bromodomain-like"/>
    <property type="match status" value="1"/>
</dbReference>
<feature type="compositionally biased region" description="Basic and acidic residues" evidence="12">
    <location>
        <begin position="2440"/>
        <end position="2454"/>
    </location>
</feature>
<dbReference type="OrthoDB" id="784962at2759"/>
<name>A0A482XAG1_LAOST</name>
<evidence type="ECO:0000256" key="1">
    <source>
        <dbReference type="ARBA" id="ARBA00004123"/>
    </source>
</evidence>
<evidence type="ECO:0000256" key="8">
    <source>
        <dbReference type="ARBA" id="ARBA00023242"/>
    </source>
</evidence>
<feature type="region of interest" description="Disordered" evidence="12">
    <location>
        <begin position="2386"/>
        <end position="2474"/>
    </location>
</feature>
<dbReference type="PROSITE" id="PS50016">
    <property type="entry name" value="ZF_PHD_2"/>
    <property type="match status" value="3"/>
</dbReference>
<keyword evidence="17" id="KW-1185">Reference proteome</keyword>
<evidence type="ECO:0000256" key="12">
    <source>
        <dbReference type="SAM" id="MobiDB-lite"/>
    </source>
</evidence>
<dbReference type="InterPro" id="IPR038028">
    <property type="entry name" value="BPTF"/>
</dbReference>
<dbReference type="SUPFAM" id="SSF57903">
    <property type="entry name" value="FYVE/PHD zinc finger"/>
    <property type="match status" value="3"/>
</dbReference>
<feature type="coiled-coil region" evidence="11">
    <location>
        <begin position="850"/>
        <end position="879"/>
    </location>
</feature>
<evidence type="ECO:0000313" key="16">
    <source>
        <dbReference type="EMBL" id="RZF42669.1"/>
    </source>
</evidence>
<dbReference type="InterPro" id="IPR019786">
    <property type="entry name" value="Zinc_finger_PHD-type_CS"/>
</dbReference>
<evidence type="ECO:0000256" key="5">
    <source>
        <dbReference type="ARBA" id="ARBA00023015"/>
    </source>
</evidence>
<feature type="compositionally biased region" description="Low complexity" evidence="12">
    <location>
        <begin position="2573"/>
        <end position="2583"/>
    </location>
</feature>
<keyword evidence="8" id="KW-0539">Nucleus</keyword>
<feature type="domain" description="PHD-type" evidence="14">
    <location>
        <begin position="2658"/>
        <end position="2709"/>
    </location>
</feature>
<accession>A0A482XAG1</accession>
<feature type="compositionally biased region" description="Basic and acidic residues" evidence="12">
    <location>
        <begin position="114"/>
        <end position="141"/>
    </location>
</feature>
<evidence type="ECO:0008006" key="18">
    <source>
        <dbReference type="Google" id="ProtNLM"/>
    </source>
</evidence>
<dbReference type="PRINTS" id="PR00503">
    <property type="entry name" value="BROMODOMAIN"/>
</dbReference>
<evidence type="ECO:0000313" key="17">
    <source>
        <dbReference type="Proteomes" id="UP000291343"/>
    </source>
</evidence>
<feature type="region of interest" description="Disordered" evidence="12">
    <location>
        <begin position="588"/>
        <end position="630"/>
    </location>
</feature>
<dbReference type="GO" id="GO:0008270">
    <property type="term" value="F:zinc ion binding"/>
    <property type="evidence" value="ECO:0007669"/>
    <property type="project" value="UniProtKB-KW"/>
</dbReference>
<feature type="compositionally biased region" description="Basic and acidic residues" evidence="12">
    <location>
        <begin position="607"/>
        <end position="617"/>
    </location>
</feature>
<dbReference type="SMART" id="SM00249">
    <property type="entry name" value="PHD"/>
    <property type="match status" value="3"/>
</dbReference>
<keyword evidence="6 9" id="KW-0103">Bromodomain</keyword>
<comment type="subcellular location">
    <subcellularLocation>
        <location evidence="1">Nucleus</location>
    </subcellularLocation>
</comment>
<dbReference type="InterPro" id="IPR013083">
    <property type="entry name" value="Znf_RING/FYVE/PHD"/>
</dbReference>
<evidence type="ECO:0000256" key="7">
    <source>
        <dbReference type="ARBA" id="ARBA00023163"/>
    </source>
</evidence>
<dbReference type="FunCoup" id="A0A482XAG1">
    <property type="interactions" value="2445"/>
</dbReference>
<dbReference type="SUPFAM" id="SSF47370">
    <property type="entry name" value="Bromodomain"/>
    <property type="match status" value="1"/>
</dbReference>
<keyword evidence="5" id="KW-0805">Transcription regulation</keyword>
<evidence type="ECO:0000256" key="9">
    <source>
        <dbReference type="PROSITE-ProRule" id="PRU00035"/>
    </source>
</evidence>
<dbReference type="InterPro" id="IPR001487">
    <property type="entry name" value="Bromodomain"/>
</dbReference>
<keyword evidence="2" id="KW-0479">Metal-binding</keyword>
<feature type="compositionally biased region" description="Polar residues" evidence="12">
    <location>
        <begin position="588"/>
        <end position="597"/>
    </location>
</feature>
<dbReference type="PROSITE" id="PS00633">
    <property type="entry name" value="BROMODOMAIN_1"/>
    <property type="match status" value="1"/>
</dbReference>
<evidence type="ECO:0000256" key="4">
    <source>
        <dbReference type="ARBA" id="ARBA00022833"/>
    </source>
</evidence>
<dbReference type="InterPro" id="IPR001965">
    <property type="entry name" value="Znf_PHD"/>
</dbReference>
<dbReference type="Gene3D" id="3.30.40.10">
    <property type="entry name" value="Zinc/RING finger domain, C3HC4 (zinc finger)"/>
    <property type="match status" value="3"/>
</dbReference>
<dbReference type="PROSITE" id="PS50014">
    <property type="entry name" value="BROMODOMAIN_2"/>
    <property type="match status" value="1"/>
</dbReference>
<evidence type="ECO:0000259" key="13">
    <source>
        <dbReference type="PROSITE" id="PS50014"/>
    </source>
</evidence>
<feature type="region of interest" description="Disordered" evidence="12">
    <location>
        <begin position="1"/>
        <end position="147"/>
    </location>
</feature>
<feature type="region of interest" description="Disordered" evidence="12">
    <location>
        <begin position="532"/>
        <end position="558"/>
    </location>
</feature>
<protein>
    <recommendedName>
        <fullName evidence="18">Nucleosome-remodeling factor subunit NURF301</fullName>
    </recommendedName>
</protein>
<dbReference type="FunFam" id="3.30.40.10:FF:000048">
    <property type="entry name" value="nucleosome-remodeling factor subunit BPTF isoform X1"/>
    <property type="match status" value="1"/>
</dbReference>
<dbReference type="Proteomes" id="UP000291343">
    <property type="component" value="Unassembled WGS sequence"/>
</dbReference>
<dbReference type="CDD" id="cd15559">
    <property type="entry name" value="PHD1_BPTF"/>
    <property type="match status" value="1"/>
</dbReference>
<dbReference type="GO" id="GO:0006357">
    <property type="term" value="P:regulation of transcription by RNA polymerase II"/>
    <property type="evidence" value="ECO:0007669"/>
    <property type="project" value="InterPro"/>
</dbReference>
<dbReference type="SMART" id="SM00571">
    <property type="entry name" value="DDT"/>
    <property type="match status" value="1"/>
</dbReference>
<feature type="region of interest" description="Disordered" evidence="12">
    <location>
        <begin position="2532"/>
        <end position="2595"/>
    </location>
</feature>
<dbReference type="Pfam" id="PF02791">
    <property type="entry name" value="DDT"/>
    <property type="match status" value="1"/>
</dbReference>
<dbReference type="Pfam" id="PF00628">
    <property type="entry name" value="PHD"/>
    <property type="match status" value="3"/>
</dbReference>
<dbReference type="CDD" id="cd05509">
    <property type="entry name" value="Bromo_gcn5_like"/>
    <property type="match status" value="1"/>
</dbReference>
<dbReference type="SMART" id="SM00297">
    <property type="entry name" value="BROMO"/>
    <property type="match status" value="1"/>
</dbReference>
<feature type="compositionally biased region" description="Gly residues" evidence="12">
    <location>
        <begin position="1675"/>
        <end position="1695"/>
    </location>
</feature>
<dbReference type="CDD" id="cd15560">
    <property type="entry name" value="PHD2_3_BPTF"/>
    <property type="match status" value="1"/>
</dbReference>
<feature type="compositionally biased region" description="Low complexity" evidence="12">
    <location>
        <begin position="2390"/>
        <end position="2416"/>
    </location>
</feature>
<feature type="domain" description="PHD-type" evidence="14">
    <location>
        <begin position="349"/>
        <end position="396"/>
    </location>
</feature>
<feature type="compositionally biased region" description="Basic residues" evidence="12">
    <location>
        <begin position="23"/>
        <end position="33"/>
    </location>
</feature>
<keyword evidence="7" id="KW-0804">Transcription</keyword>
<keyword evidence="3 10" id="KW-0863">Zinc-finger</keyword>
<feature type="compositionally biased region" description="Gly residues" evidence="12">
    <location>
        <begin position="2556"/>
        <end position="2572"/>
    </location>
</feature>
<dbReference type="InterPro" id="IPR018501">
    <property type="entry name" value="DDT_dom"/>
</dbReference>
<sequence>MSARGTKRRGRPPKTVVMERPRKFQYHLLKKPKYLLNIESRGSETPNSQTSTPTASRASSPIGSESSRRSTRIRGRPKSTRGRGGSYHKRGYNPDAVEEKYSEYHYGSDFGDDSSGKSDHDDDDILRSESESEGTGEKDENLSDSDYSLSSFGTTGDISRKQFGSFTKAPSPEPIWLQNREIPILELPKSSDDLLIPKDLVMQALSIYEVLRHFRTLVRLSPFRFEDFCAVLMFEDQSYLLAEIHIMLLKAILREEDAQQTHFGPLDQKDSVNIALFFIDSMTWPEVLRAYIESDRNFDSSVLHILNTCEYPFTDVENRLKVLQFLTDLFLVTNPVREDLIHEGNFQYDDHCRICHRVGDLLCCETCPAVFHLECVEPPLNDVPQEDWQCGLCRAHRQVVGVIDCIPDVEKSGLLSRQEHLGFDRHGRKYWFLTRRIFVEGEDGESWYYSTPIQLDELLETLDSSEYEAALCREINDFRDEIVRQMELTEKITNLHKGNKKSYLEIENAQLLKMQRERAERKIREEEERIERERMEVEERREKEESEKREKEKQEVEEMMRKMHEGGASVSGGDNIADLAVEGTEVVCSSGNDQASGSAAPGSPGDKNSDSDDGKSDDGEEIEGEEYKIGKDGKKHVIVTRSKTGSLTPRTFNMDELKQRKGGPTKAELDKMTAAEKKELFAELGDAAGLGSSRLTRLKAQQIASGTHYFKLGMENGFKTYVNQYATNISALNKIQRNEERDKKRHLSHKFSLTQASEFKWAGPFHGSRNQLMSTLRQTLLNLESAIQSPFMHVNWPQLRKPWIAAVGACTQAKDFTRAIIVLQACIKPVVYATVWHEILGHIKLQRITAAEREDRKRIEKKEKKEKEEEEERNRLTYNFVKYTLGLKHQVWKQKGEEYRVHGQWGWLWLSASRNYKYLDCRKCGLRAGPQKYMVQVKDDKGLKIIAADLNTYKVLERKRMRDDLIAENKDASEIPVDPDENKILEKFNKDGSSNNLKVFAAISEFEEIDITKALLNPGRLLYPKVAKKSKLDDFLARRMQLKALEERMLMLTGANRKLPIEKAASSTATRDSVIKTEDETRNLLGAIGAKIHLIKNHYAPLHKMAKDYRCYSRGCSEKDASNCYSPICAERMRLRRELLILLRKANSTRNNNIKVENAVKLEPTKTDNDLMNGECKKEATAPAPVTPAITEPTVTSDKLRRVLENKPLNEVQQPISSGITEVASSSAAMSCDVPSSIMDSSMVCNEVEVGTSSADGVEVKSEVIETSEVPDLGDEGRSMDSVLTESTGDVSNDASTKVPDKSTVAAHESAIKKEPADCHSIASEVKSEETVKTEPAKCESASERTDGGKNETTVTTTTTTQHSVRIVDGVIRTVSATETVSSIITTASGGVVKKVDNTETKSVLVKSEPRSGRAHTTVTAASKTVSSVKVENDNRVYSATSSRGKVYLKKSSMAVVDKRKKRAQVKYPHCSTFQTKSKKRNLLILPQHELRKLARLSGRVMVNGFNHLAKINQQAWPYPCSRPLFKTCWLYRTMNLKTLAAACLQLKIIWACLRWDDMQVKPPSSDGKHQVTTDTELMSTEILKHRHLGEFSDRTQYLVRKVVIPLELPKTIREVTSIRSGLRKRKREEAPQSTEPQVTETWVEENKLELWEIKQFGDKLEKAASCADTVLSASGGGANKGGVGAEQKGGGAGDGKPTAEEIKEKLEQQLKMQRVAHQQKRTQDKASPATTIAPSPTSQQVIKIIPSAAQGGGDGQTFKVVTKVAIPPTPNSGTKSTLTSLLTNSTPNKAGIGTRRIYMTKGADGTTRMVSGTPPNILPKTVASTVQAAAATPTQTSASPQSVMKLQTTPTQVPAAPAQQHQRVSITKGPDGKIQVKGLMPGQQLVQMPDGKLHVLTTQPTAAATATTNLQATATRPQQVTVVKTPNKAPVIRPANMRPAAPNTVAKTVTTPVKPQPLNKTVVIRQQVGGSPLVQKVGSQPGTVVVSGGQIIPGGQIVVSGNSPQVNQINQLVVSNPSLAQQLASGKATLATINGQQVLIRTTAAAGGAATNVILKTQGAAASPAGGVKVVKNAAGGTQVTAAAATVVQSPVKSAAPARIAAQAKTVVATPTTNTITTNTTANLQSPTKNVASPTPAAAAVAAGGGGGGGGAVTVQGVPSLPSSLTPQQEAQLLAGHPPGTQIRAITAQVIQTPQGPRIVLQGLTGANYTPQQLANVQQQVKQQLLKAQAEGGNQGVLGPTKIYLAVQPPVEAGATPATPADEASSKQQQQQIKPGVVQRVVVDKMAQSATAVPAAAATAAAADSSSGSGAGVIVNGQQQVVEAAATNAAAAATSPATAQAQQNKFVLTPDYIQQTIKSALKQENLNPEIEEKLLQLQRYQEKQMRTDAPVSSTVTAPVTTTPAPATPTPLLASPTKPPPSRKRPVAQASPSEAAAATEPKRKLVKTDAKDAKAGSSNVKSRSGKWQEDRRRNQGQTKLQVLLFRHNELLKKDILKKRALLEKELQITIQQELSSELTTRTKADRVKVGDEISKPTNAVTGSAKRKSAPVHPTVVGGGGGAAPHPGGGRRGGAAAHAQRHQASPPLARGGASASARNKKEKLLCSCRTPYDDTKFYVGCDLCNNWFHGDCVGITEEMSKSLTEFICGECQHSRETKELYCLCRQPYDESQFYICCDKCQDWFHGRCVGILQSEADNIDEYVCPNCQRNSSINFANMKNLNTKDFEALKKLIKQLQTHKSAWPFMEPVDPAEAPDYYKVIKEPMDLQTIELRITDRTYKKLSEFIGDMTKIFDNCRYYNPKESPFFKCAESLEAYFVMKVKGLRDKLVDNN</sequence>
<dbReference type="InterPro" id="IPR028941">
    <property type="entry name" value="WHIM2_dom"/>
</dbReference>
<feature type="compositionally biased region" description="Low complexity" evidence="12">
    <location>
        <begin position="48"/>
        <end position="65"/>
    </location>
</feature>
<evidence type="ECO:0000256" key="6">
    <source>
        <dbReference type="ARBA" id="ARBA00023117"/>
    </source>
</evidence>
<dbReference type="Pfam" id="PF15613">
    <property type="entry name" value="WSD"/>
    <property type="match status" value="1"/>
</dbReference>
<feature type="compositionally biased region" description="Basic residues" evidence="12">
    <location>
        <begin position="1"/>
        <end position="12"/>
    </location>
</feature>
<organism evidence="16 17">
    <name type="scientific">Laodelphax striatellus</name>
    <name type="common">Small brown planthopper</name>
    <name type="synonym">Delphax striatella</name>
    <dbReference type="NCBI Taxonomy" id="195883"/>
    <lineage>
        <taxon>Eukaryota</taxon>
        <taxon>Metazoa</taxon>
        <taxon>Ecdysozoa</taxon>
        <taxon>Arthropoda</taxon>
        <taxon>Hexapoda</taxon>
        <taxon>Insecta</taxon>
        <taxon>Pterygota</taxon>
        <taxon>Neoptera</taxon>
        <taxon>Paraneoptera</taxon>
        <taxon>Hemiptera</taxon>
        <taxon>Auchenorrhyncha</taxon>
        <taxon>Fulgoroidea</taxon>
        <taxon>Delphacidae</taxon>
        <taxon>Criomorphinae</taxon>
        <taxon>Laodelphax</taxon>
    </lineage>
</organism>